<accession>A0A3S4Z4H8</accession>
<reference evidence="9 10" key="1">
    <citation type="submission" date="2018-12" db="EMBL/GenBank/DDBJ databases">
        <authorList>
            <consortium name="Pathogen Informatics"/>
        </authorList>
    </citation>
    <scope>NUCLEOTIDE SEQUENCE [LARGE SCALE GENOMIC DNA]</scope>
    <source>
        <strain evidence="9 10">NCTC12742</strain>
    </source>
</reference>
<proteinExistence type="inferred from homology"/>
<keyword evidence="5 7" id="KW-0413">Isomerase</keyword>
<protein>
    <recommendedName>
        <fullName evidence="7">Glucose-6-phosphate isomerase</fullName>
        <shortName evidence="7">GPI</shortName>
        <ecNumber evidence="7">5.3.1.9</ecNumber>
    </recommendedName>
    <alternativeName>
        <fullName evidence="7">Phosphoglucose isomerase</fullName>
        <shortName evidence="7">PGI</shortName>
    </alternativeName>
    <alternativeName>
        <fullName evidence="7">Phosphohexose isomerase</fullName>
        <shortName evidence="7">PHI</shortName>
    </alternativeName>
</protein>
<comment type="subcellular location">
    <subcellularLocation>
        <location evidence="7">Cytoplasm</location>
    </subcellularLocation>
</comment>
<dbReference type="GO" id="GO:0006096">
    <property type="term" value="P:glycolytic process"/>
    <property type="evidence" value="ECO:0007669"/>
    <property type="project" value="UniProtKB-UniRule"/>
</dbReference>
<dbReference type="CDD" id="cd05016">
    <property type="entry name" value="SIS_PGI_2"/>
    <property type="match status" value="1"/>
</dbReference>
<dbReference type="CDD" id="cd05015">
    <property type="entry name" value="SIS_PGI_1"/>
    <property type="match status" value="1"/>
</dbReference>
<keyword evidence="3 7" id="KW-0312">Gluconeogenesis</keyword>
<dbReference type="InterPro" id="IPR018189">
    <property type="entry name" value="Phosphoglucose_isomerase_CS"/>
</dbReference>
<evidence type="ECO:0000256" key="1">
    <source>
        <dbReference type="ARBA" id="ARBA00004926"/>
    </source>
</evidence>
<evidence type="ECO:0000256" key="6">
    <source>
        <dbReference type="ARBA" id="ARBA00029321"/>
    </source>
</evidence>
<keyword evidence="4 7" id="KW-0324">Glycolysis</keyword>
<dbReference type="InterPro" id="IPR046348">
    <property type="entry name" value="SIS_dom_sf"/>
</dbReference>
<dbReference type="UniPathway" id="UPA00138"/>
<dbReference type="SUPFAM" id="SSF53697">
    <property type="entry name" value="SIS domain"/>
    <property type="match status" value="1"/>
</dbReference>
<dbReference type="EMBL" id="LR134533">
    <property type="protein sequence ID" value="VEJ51317.1"/>
    <property type="molecule type" value="Genomic_DNA"/>
</dbReference>
<dbReference type="Pfam" id="PF00342">
    <property type="entry name" value="PGI"/>
    <property type="match status" value="1"/>
</dbReference>
<dbReference type="PROSITE" id="PS00765">
    <property type="entry name" value="P_GLUCOSE_ISOMERASE_1"/>
    <property type="match status" value="1"/>
</dbReference>
<evidence type="ECO:0000256" key="2">
    <source>
        <dbReference type="ARBA" id="ARBA00006604"/>
    </source>
</evidence>
<dbReference type="InterPro" id="IPR035482">
    <property type="entry name" value="SIS_PGI_2"/>
</dbReference>
<comment type="similarity">
    <text evidence="2 7 8">Belongs to the GPI family.</text>
</comment>
<dbReference type="PANTHER" id="PTHR11469">
    <property type="entry name" value="GLUCOSE-6-PHOSPHATE ISOMERASE"/>
    <property type="match status" value="1"/>
</dbReference>
<dbReference type="InterPro" id="IPR023096">
    <property type="entry name" value="G6P_Isomerase_C"/>
</dbReference>
<comment type="catalytic activity">
    <reaction evidence="6 7 8">
        <text>alpha-D-glucose 6-phosphate = beta-D-fructose 6-phosphate</text>
        <dbReference type="Rhea" id="RHEA:11816"/>
        <dbReference type="ChEBI" id="CHEBI:57634"/>
        <dbReference type="ChEBI" id="CHEBI:58225"/>
        <dbReference type="EC" id="5.3.1.9"/>
    </reaction>
</comment>
<feature type="active site" description="Proton donor" evidence="7">
    <location>
        <position position="352"/>
    </location>
</feature>
<dbReference type="GO" id="GO:0051156">
    <property type="term" value="P:glucose 6-phosphate metabolic process"/>
    <property type="evidence" value="ECO:0007669"/>
    <property type="project" value="TreeGrafter"/>
</dbReference>
<gene>
    <name evidence="9" type="primary">pgi2</name>
    <name evidence="7" type="synonym">pgi</name>
    <name evidence="9" type="ORF">NCTC12742_01198</name>
</gene>
<evidence type="ECO:0000256" key="4">
    <source>
        <dbReference type="ARBA" id="ARBA00023152"/>
    </source>
</evidence>
<evidence type="ECO:0000256" key="3">
    <source>
        <dbReference type="ARBA" id="ARBA00022432"/>
    </source>
</evidence>
<comment type="function">
    <text evidence="7">Catalyzes the reversible isomerization of glucose-6-phosphate to fructose-6-phosphate.</text>
</comment>
<evidence type="ECO:0000256" key="5">
    <source>
        <dbReference type="ARBA" id="ARBA00023235"/>
    </source>
</evidence>
<dbReference type="GO" id="GO:0005829">
    <property type="term" value="C:cytosol"/>
    <property type="evidence" value="ECO:0007669"/>
    <property type="project" value="TreeGrafter"/>
</dbReference>
<dbReference type="PROSITE" id="PS51463">
    <property type="entry name" value="P_GLUCOSE_ISOMERASE_3"/>
    <property type="match status" value="1"/>
</dbReference>
<dbReference type="GO" id="GO:0097367">
    <property type="term" value="F:carbohydrate derivative binding"/>
    <property type="evidence" value="ECO:0007669"/>
    <property type="project" value="InterPro"/>
</dbReference>
<evidence type="ECO:0000313" key="10">
    <source>
        <dbReference type="Proteomes" id="UP000272771"/>
    </source>
</evidence>
<dbReference type="GO" id="GO:0004347">
    <property type="term" value="F:glucose-6-phosphate isomerase activity"/>
    <property type="evidence" value="ECO:0007669"/>
    <property type="project" value="UniProtKB-UniRule"/>
</dbReference>
<dbReference type="PROSITE" id="PS00174">
    <property type="entry name" value="P_GLUCOSE_ISOMERASE_2"/>
    <property type="match status" value="1"/>
</dbReference>
<dbReference type="EC" id="5.3.1.9" evidence="7"/>
<comment type="pathway">
    <text evidence="1 7 8">Carbohydrate degradation; glycolysis; D-glyceraldehyde 3-phosphate and glycerone phosphate from D-glucose: step 2/4.</text>
</comment>
<dbReference type="RefSeq" id="WP_004285193.1">
    <property type="nucleotide sequence ID" value="NZ_CAUJRG010000009.1"/>
</dbReference>
<dbReference type="HAMAP" id="MF_00473">
    <property type="entry name" value="G6P_isomerase"/>
    <property type="match status" value="1"/>
</dbReference>
<dbReference type="FunFam" id="1.10.1390.10:FF:000001">
    <property type="entry name" value="Glucose-6-phosphate isomerase"/>
    <property type="match status" value="1"/>
</dbReference>
<dbReference type="GO" id="GO:0048029">
    <property type="term" value="F:monosaccharide binding"/>
    <property type="evidence" value="ECO:0007669"/>
    <property type="project" value="TreeGrafter"/>
</dbReference>
<feature type="active site" evidence="7">
    <location>
        <position position="509"/>
    </location>
</feature>
<evidence type="ECO:0000256" key="8">
    <source>
        <dbReference type="RuleBase" id="RU000612"/>
    </source>
</evidence>
<evidence type="ECO:0000256" key="7">
    <source>
        <dbReference type="HAMAP-Rule" id="MF_00473"/>
    </source>
</evidence>
<dbReference type="STRING" id="28091.SAMEA3174300_01827"/>
<keyword evidence="7" id="KW-0963">Cytoplasm</keyword>
<dbReference type="InterPro" id="IPR001672">
    <property type="entry name" value="G6P_Isomerase"/>
</dbReference>
<dbReference type="Gene3D" id="3.40.50.10490">
    <property type="entry name" value="Glucose-6-phosphate isomerase like protein, domain 1"/>
    <property type="match status" value="2"/>
</dbReference>
<dbReference type="PRINTS" id="PR00662">
    <property type="entry name" value="G6PISOMERASE"/>
</dbReference>
<organism evidence="9 10">
    <name type="scientific">Neisseria weaveri</name>
    <dbReference type="NCBI Taxonomy" id="28091"/>
    <lineage>
        <taxon>Bacteria</taxon>
        <taxon>Pseudomonadati</taxon>
        <taxon>Pseudomonadota</taxon>
        <taxon>Betaproteobacteria</taxon>
        <taxon>Neisseriales</taxon>
        <taxon>Neisseriaceae</taxon>
        <taxon>Neisseria</taxon>
    </lineage>
</organism>
<name>A0A3S4Z4H8_9NEIS</name>
<dbReference type="Gene3D" id="1.10.1390.10">
    <property type="match status" value="1"/>
</dbReference>
<comment type="pathway">
    <text evidence="7">Carbohydrate biosynthesis; gluconeogenesis.</text>
</comment>
<dbReference type="Proteomes" id="UP000272771">
    <property type="component" value="Chromosome"/>
</dbReference>
<sequence length="550" mass="61750">MELTQTTIWQTLQQHRQATASVRMRDQFAAEPDRFERMHESLHGMLFDYSKNRVNEEILDALCALAEQAGVRAYAESMRRGDKINASERRAVLHTALRLPEDAEPVYVDGENVVAKVHQELTRALAFAEKLLSGEYRGATGETITDFVHIGIGGSDFGPRMVMQALQPYHRNIRVHFAANADDADIAQVLARVRPETTVFCIASKSFTTPETLLNGATARSWFLNQGMTEADILKHFVAVSSNVESARKFGIVPENVFAMFDWVGGRYSVWSAIGLPVMVAVGAARFRELLRGAHAMDRHFFTTPFRRNIPVLQALLGIWYNNFYGSESQTVVPYSHNLRRLSGYLQQLDMESNGKRTTVDGGVVDYHTGAVVFGEEGVNSQHAYFQLLHQGTRLIPVDFIVPMRTAYGYEQHNRFTVANAFAQAESLMKGKTLAEAEAELSALPDEERHKLAVQKVFPGNKPSNMILLDELSPFNLGMLLAMYEHKIFVQGVVWGINSFDQWGVEYGKVLAKAIEPELLQEGSLQHDNSTNGLIEFYRRCRSEPGLTEK</sequence>
<dbReference type="InterPro" id="IPR035476">
    <property type="entry name" value="SIS_PGI_1"/>
</dbReference>
<dbReference type="UniPathway" id="UPA00109">
    <property type="reaction ID" value="UER00181"/>
</dbReference>
<dbReference type="AlphaFoldDB" id="A0A3S4Z4H8"/>
<dbReference type="NCBIfam" id="NF001211">
    <property type="entry name" value="PRK00179.1"/>
    <property type="match status" value="1"/>
</dbReference>
<dbReference type="OrthoDB" id="140919at2"/>
<feature type="active site" evidence="7">
    <location>
        <position position="383"/>
    </location>
</feature>
<dbReference type="PANTHER" id="PTHR11469:SF1">
    <property type="entry name" value="GLUCOSE-6-PHOSPHATE ISOMERASE"/>
    <property type="match status" value="1"/>
</dbReference>
<evidence type="ECO:0000313" key="9">
    <source>
        <dbReference type="EMBL" id="VEJ51317.1"/>
    </source>
</evidence>
<keyword evidence="10" id="KW-1185">Reference proteome</keyword>
<dbReference type="GO" id="GO:0006094">
    <property type="term" value="P:gluconeogenesis"/>
    <property type="evidence" value="ECO:0007669"/>
    <property type="project" value="UniProtKB-UniRule"/>
</dbReference>